<keyword evidence="4" id="KW-0238">DNA-binding</keyword>
<dbReference type="SMART" id="SM00428">
    <property type="entry name" value="H3"/>
    <property type="match status" value="1"/>
</dbReference>
<dbReference type="SUPFAM" id="SSF47113">
    <property type="entry name" value="Histone-fold"/>
    <property type="match status" value="1"/>
</dbReference>
<dbReference type="EMBL" id="JAXOVC010000003">
    <property type="protein sequence ID" value="KAK4503897.1"/>
    <property type="molecule type" value="Genomic_DNA"/>
</dbReference>
<keyword evidence="3" id="KW-0158">Chromosome</keyword>
<dbReference type="InterPro" id="IPR009072">
    <property type="entry name" value="Histone-fold"/>
</dbReference>
<evidence type="ECO:0008006" key="8">
    <source>
        <dbReference type="Google" id="ProtNLM"/>
    </source>
</evidence>
<dbReference type="Proteomes" id="UP001305779">
    <property type="component" value="Unassembled WGS sequence"/>
</dbReference>
<dbReference type="InterPro" id="IPR000164">
    <property type="entry name" value="Histone_H3/CENP-A"/>
</dbReference>
<evidence type="ECO:0000313" key="7">
    <source>
        <dbReference type="Proteomes" id="UP001305779"/>
    </source>
</evidence>
<evidence type="ECO:0000256" key="2">
    <source>
        <dbReference type="ARBA" id="ARBA00010343"/>
    </source>
</evidence>
<evidence type="ECO:0000256" key="1">
    <source>
        <dbReference type="ARBA" id="ARBA00004286"/>
    </source>
</evidence>
<evidence type="ECO:0000256" key="3">
    <source>
        <dbReference type="ARBA" id="ARBA00022454"/>
    </source>
</evidence>
<protein>
    <recommendedName>
        <fullName evidence="8">Histone H2A/H2B/H3 domain-containing protein</fullName>
    </recommendedName>
</protein>
<organism evidence="6 7">
    <name type="scientific">Zasmidium cellare</name>
    <name type="common">Wine cellar mold</name>
    <name type="synonym">Racodium cellare</name>
    <dbReference type="NCBI Taxonomy" id="395010"/>
    <lineage>
        <taxon>Eukaryota</taxon>
        <taxon>Fungi</taxon>
        <taxon>Dikarya</taxon>
        <taxon>Ascomycota</taxon>
        <taxon>Pezizomycotina</taxon>
        <taxon>Dothideomycetes</taxon>
        <taxon>Dothideomycetidae</taxon>
        <taxon>Mycosphaerellales</taxon>
        <taxon>Mycosphaerellaceae</taxon>
        <taxon>Zasmidium</taxon>
    </lineage>
</organism>
<comment type="similarity">
    <text evidence="2">Belongs to the histone H3 family.</text>
</comment>
<dbReference type="Gene3D" id="1.10.20.10">
    <property type="entry name" value="Histone, subunit A"/>
    <property type="match status" value="1"/>
</dbReference>
<evidence type="ECO:0000256" key="5">
    <source>
        <dbReference type="SAM" id="MobiDB-lite"/>
    </source>
</evidence>
<keyword evidence="4" id="KW-0544">Nucleosome core</keyword>
<comment type="subcellular location">
    <subcellularLocation>
        <location evidence="1">Chromosome</location>
    </subcellularLocation>
</comment>
<evidence type="ECO:0000313" key="6">
    <source>
        <dbReference type="EMBL" id="KAK4503897.1"/>
    </source>
</evidence>
<reference evidence="6 7" key="1">
    <citation type="journal article" date="2023" name="G3 (Bethesda)">
        <title>A chromosome-level genome assembly of Zasmidium syzygii isolated from banana leaves.</title>
        <authorList>
            <person name="van Westerhoven A.C."/>
            <person name="Mehrabi R."/>
            <person name="Talebi R."/>
            <person name="Steentjes M.B.F."/>
            <person name="Corcolon B."/>
            <person name="Chong P.A."/>
            <person name="Kema G.H.J."/>
            <person name="Seidl M.F."/>
        </authorList>
    </citation>
    <scope>NUCLEOTIDE SEQUENCE [LARGE SCALE GENOMIC DNA]</scope>
    <source>
        <strain evidence="6 7">P124</strain>
    </source>
</reference>
<gene>
    <name evidence="6" type="ORF">PRZ48_004812</name>
</gene>
<accession>A0ABR0EQK0</accession>
<proteinExistence type="inferred from homology"/>
<feature type="compositionally biased region" description="Low complexity" evidence="5">
    <location>
        <begin position="18"/>
        <end position="32"/>
    </location>
</feature>
<comment type="caution">
    <text evidence="6">The sequence shown here is derived from an EMBL/GenBank/DDBJ whole genome shotgun (WGS) entry which is preliminary data.</text>
</comment>
<feature type="region of interest" description="Disordered" evidence="5">
    <location>
        <begin position="1"/>
        <end position="32"/>
    </location>
</feature>
<keyword evidence="7" id="KW-1185">Reference proteome</keyword>
<evidence type="ECO:0000256" key="4">
    <source>
        <dbReference type="ARBA" id="ARBA00023269"/>
    </source>
</evidence>
<sequence length="118" mass="12951">MAREKRTAHRFQTGENDSSAASTPAATVPTTTSASTIDIETFMQLVTEITQEIDTPLDIEASIIEPLYAASEAVVREMFEELSMLATHAGRVMIIPQDYKVAKVISTSQWADLARSMD</sequence>
<name>A0ABR0EQK0_ZASCE</name>